<sequence length="105" mass="11694">CDDPHGCRSLWDIIRSCIVTIFLCVWVSVQHPNIPSPDKTLLQVAVRRVVLMLLAIVAPEFIVSVALKQRLAAATLARKHKGEGWTTTHGFFATMGGFMEYDGNR</sequence>
<feature type="non-terminal residue" evidence="1">
    <location>
        <position position="105"/>
    </location>
</feature>
<evidence type="ECO:0000313" key="1">
    <source>
        <dbReference type="EMBL" id="KAI9507065.1"/>
    </source>
</evidence>
<proteinExistence type="predicted"/>
<protein>
    <submittedName>
        <fullName evidence="1">Uncharacterized protein</fullName>
    </submittedName>
</protein>
<accession>A0ACC0U5T7</accession>
<dbReference type="EMBL" id="JAGFNK010000141">
    <property type="protein sequence ID" value="KAI9507065.1"/>
    <property type="molecule type" value="Genomic_DNA"/>
</dbReference>
<feature type="non-terminal residue" evidence="1">
    <location>
        <position position="1"/>
    </location>
</feature>
<name>A0ACC0U5T7_9AGAM</name>
<comment type="caution">
    <text evidence="1">The sequence shown here is derived from an EMBL/GenBank/DDBJ whole genome shotgun (WGS) entry which is preliminary data.</text>
</comment>
<organism evidence="1 2">
    <name type="scientific">Russula earlei</name>
    <dbReference type="NCBI Taxonomy" id="71964"/>
    <lineage>
        <taxon>Eukaryota</taxon>
        <taxon>Fungi</taxon>
        <taxon>Dikarya</taxon>
        <taxon>Basidiomycota</taxon>
        <taxon>Agaricomycotina</taxon>
        <taxon>Agaricomycetes</taxon>
        <taxon>Russulales</taxon>
        <taxon>Russulaceae</taxon>
        <taxon>Russula</taxon>
    </lineage>
</organism>
<reference evidence="1" key="1">
    <citation type="submission" date="2021-03" db="EMBL/GenBank/DDBJ databases">
        <title>Evolutionary priming and transition to the ectomycorrhizal habit in an iconic lineage of mushroom-forming fungi: is preadaptation a requirement?</title>
        <authorList>
            <consortium name="DOE Joint Genome Institute"/>
            <person name="Looney B.P."/>
            <person name="Miyauchi S."/>
            <person name="Morin E."/>
            <person name="Drula E."/>
            <person name="Courty P.E."/>
            <person name="Chicoki N."/>
            <person name="Fauchery L."/>
            <person name="Kohler A."/>
            <person name="Kuo A."/>
            <person name="LaButti K."/>
            <person name="Pangilinan J."/>
            <person name="Lipzen A."/>
            <person name="Riley R."/>
            <person name="Andreopoulos W."/>
            <person name="He G."/>
            <person name="Johnson J."/>
            <person name="Barry K.W."/>
            <person name="Grigoriev I.V."/>
            <person name="Nagy L."/>
            <person name="Hibbett D."/>
            <person name="Henrissat B."/>
            <person name="Matheny P.B."/>
            <person name="Labbe J."/>
            <person name="Martin A.F."/>
        </authorList>
    </citation>
    <scope>NUCLEOTIDE SEQUENCE</scope>
    <source>
        <strain evidence="1">BPL698</strain>
    </source>
</reference>
<keyword evidence="2" id="KW-1185">Reference proteome</keyword>
<gene>
    <name evidence="1" type="ORF">F5148DRAFT_963481</name>
</gene>
<dbReference type="Proteomes" id="UP001207468">
    <property type="component" value="Unassembled WGS sequence"/>
</dbReference>
<evidence type="ECO:0000313" key="2">
    <source>
        <dbReference type="Proteomes" id="UP001207468"/>
    </source>
</evidence>